<dbReference type="STRING" id="334426.A0A0R3PHQ9"/>
<dbReference type="PANTHER" id="PTHR43884">
    <property type="entry name" value="ACYL-COA DEHYDROGENASE"/>
    <property type="match status" value="1"/>
</dbReference>
<evidence type="ECO:0000256" key="3">
    <source>
        <dbReference type="ARBA" id="ARBA00023002"/>
    </source>
</evidence>
<evidence type="ECO:0000313" key="8">
    <source>
        <dbReference type="Proteomes" id="UP000267027"/>
    </source>
</evidence>
<evidence type="ECO:0000313" key="7">
    <source>
        <dbReference type="EMBL" id="VDM55472.1"/>
    </source>
</evidence>
<evidence type="ECO:0000256" key="2">
    <source>
        <dbReference type="ARBA" id="ARBA00022630"/>
    </source>
</evidence>
<reference evidence="9" key="1">
    <citation type="submission" date="2017-02" db="UniProtKB">
        <authorList>
            <consortium name="WormBaseParasite"/>
        </authorList>
    </citation>
    <scope>IDENTIFICATION</scope>
</reference>
<gene>
    <name evidence="7" type="ORF">ACOC_LOCUS3887</name>
</gene>
<keyword evidence="8" id="KW-1185">Reference proteome</keyword>
<dbReference type="EMBL" id="UYYA01001533">
    <property type="protein sequence ID" value="VDM55472.1"/>
    <property type="molecule type" value="Genomic_DNA"/>
</dbReference>
<proteinExistence type="predicted"/>
<dbReference type="OrthoDB" id="10262177at2759"/>
<dbReference type="Proteomes" id="UP000267027">
    <property type="component" value="Unassembled WGS sequence"/>
</dbReference>
<evidence type="ECO:0000259" key="6">
    <source>
        <dbReference type="Pfam" id="PF00441"/>
    </source>
</evidence>
<dbReference type="SUPFAM" id="SSF47203">
    <property type="entry name" value="Acyl-CoA dehydrogenase C-terminal domain-like"/>
    <property type="match status" value="1"/>
</dbReference>
<evidence type="ECO:0000313" key="9">
    <source>
        <dbReference type="WBParaSite" id="ACOC_0000388601-mRNA-1"/>
    </source>
</evidence>
<evidence type="ECO:0000256" key="1">
    <source>
        <dbReference type="ARBA" id="ARBA00005189"/>
    </source>
</evidence>
<feature type="signal peptide" evidence="5">
    <location>
        <begin position="1"/>
        <end position="16"/>
    </location>
</feature>
<evidence type="ECO:0000256" key="5">
    <source>
        <dbReference type="SAM" id="SignalP"/>
    </source>
</evidence>
<dbReference type="PANTHER" id="PTHR43884:SF1">
    <property type="entry name" value="SHORT_BRANCHED CHAIN SPECIFIC ACYL-COA DEHYDROGENASE, MITOCHONDRIAL"/>
    <property type="match status" value="1"/>
</dbReference>
<dbReference type="InterPro" id="IPR036250">
    <property type="entry name" value="AcylCo_DH-like_C"/>
</dbReference>
<sequence>MRVSSILQAFILCCSSSVLKVATTATSKCVEWLGGVGFTKAYPVEKFYRDAKIGAIYEGTSNIQLNTIAKLIDAEYKNFT</sequence>
<name>A0A0R3PHQ9_ANGCS</name>
<evidence type="ECO:0000256" key="4">
    <source>
        <dbReference type="ARBA" id="ARBA00049192"/>
    </source>
</evidence>
<dbReference type="Pfam" id="PF00441">
    <property type="entry name" value="Acyl-CoA_dh_1"/>
    <property type="match status" value="1"/>
</dbReference>
<comment type="pathway">
    <text evidence="1">Lipid metabolism.</text>
</comment>
<organism evidence="9">
    <name type="scientific">Angiostrongylus costaricensis</name>
    <name type="common">Nematode worm</name>
    <dbReference type="NCBI Taxonomy" id="334426"/>
    <lineage>
        <taxon>Eukaryota</taxon>
        <taxon>Metazoa</taxon>
        <taxon>Ecdysozoa</taxon>
        <taxon>Nematoda</taxon>
        <taxon>Chromadorea</taxon>
        <taxon>Rhabditida</taxon>
        <taxon>Rhabditina</taxon>
        <taxon>Rhabditomorpha</taxon>
        <taxon>Strongyloidea</taxon>
        <taxon>Metastrongylidae</taxon>
        <taxon>Angiostrongylus</taxon>
    </lineage>
</organism>
<keyword evidence="5" id="KW-0732">Signal</keyword>
<dbReference type="AlphaFoldDB" id="A0A0R3PHQ9"/>
<dbReference type="GO" id="GO:0005739">
    <property type="term" value="C:mitochondrion"/>
    <property type="evidence" value="ECO:0007669"/>
    <property type="project" value="TreeGrafter"/>
</dbReference>
<protein>
    <submittedName>
        <fullName evidence="9">Acyl-CoA_dh_1 domain-containing protein</fullName>
    </submittedName>
</protein>
<feature type="domain" description="Acyl-CoA dehydrogenase/oxidase C-terminal" evidence="6">
    <location>
        <begin position="20"/>
        <end position="70"/>
    </location>
</feature>
<keyword evidence="2" id="KW-0285">Flavoprotein</keyword>
<feature type="chain" id="PRO_5043130140" evidence="5">
    <location>
        <begin position="17"/>
        <end position="80"/>
    </location>
</feature>
<accession>A0A0R3PHQ9</accession>
<comment type="catalytic activity">
    <reaction evidence="4">
        <text>hexanoyl-CoA + oxidized [electron-transfer flavoprotein] + H(+) = (2E)-hexenoyl-CoA + reduced [electron-transfer flavoprotein]</text>
        <dbReference type="Rhea" id="RHEA:43464"/>
        <dbReference type="Rhea" id="RHEA-COMP:10685"/>
        <dbReference type="Rhea" id="RHEA-COMP:10686"/>
        <dbReference type="ChEBI" id="CHEBI:15378"/>
        <dbReference type="ChEBI" id="CHEBI:57692"/>
        <dbReference type="ChEBI" id="CHEBI:58307"/>
        <dbReference type="ChEBI" id="CHEBI:62077"/>
        <dbReference type="ChEBI" id="CHEBI:62620"/>
    </reaction>
    <physiologicalReaction direction="left-to-right" evidence="4">
        <dbReference type="Rhea" id="RHEA:43465"/>
    </physiologicalReaction>
</comment>
<dbReference type="WBParaSite" id="ACOC_0000388601-mRNA-1">
    <property type="protein sequence ID" value="ACOC_0000388601-mRNA-1"/>
    <property type="gene ID" value="ACOC_0000388601"/>
</dbReference>
<keyword evidence="3" id="KW-0560">Oxidoreductase</keyword>
<dbReference type="InterPro" id="IPR009075">
    <property type="entry name" value="AcylCo_DH/oxidase_C"/>
</dbReference>
<dbReference type="Gene3D" id="1.20.140.10">
    <property type="entry name" value="Butyryl-CoA Dehydrogenase, subunit A, domain 3"/>
    <property type="match status" value="1"/>
</dbReference>
<dbReference type="GO" id="GO:0003995">
    <property type="term" value="F:acyl-CoA dehydrogenase activity"/>
    <property type="evidence" value="ECO:0007669"/>
    <property type="project" value="TreeGrafter"/>
</dbReference>
<reference evidence="7 8" key="2">
    <citation type="submission" date="2018-11" db="EMBL/GenBank/DDBJ databases">
        <authorList>
            <consortium name="Pathogen Informatics"/>
        </authorList>
    </citation>
    <scope>NUCLEOTIDE SEQUENCE [LARGE SCALE GENOMIC DNA]</scope>
    <source>
        <strain evidence="7 8">Costa Rica</strain>
    </source>
</reference>